<feature type="domain" description="Rap-GAP" evidence="2">
    <location>
        <begin position="1"/>
        <end position="137"/>
    </location>
</feature>
<dbReference type="InterPro" id="IPR050989">
    <property type="entry name" value="Rap1_Ran_GAP"/>
</dbReference>
<name>A0A5J4Q8I5_9EUKA</name>
<accession>A0A5J4Q8I5</accession>
<dbReference type="InterPro" id="IPR035974">
    <property type="entry name" value="Rap/Ran-GAP_sf"/>
</dbReference>
<dbReference type="PANTHER" id="PTHR15711">
    <property type="entry name" value="RAP GTPASE-ACTIVATING PROTEIN"/>
    <property type="match status" value="1"/>
</dbReference>
<dbReference type="EMBL" id="SNRW01046374">
    <property type="protein sequence ID" value="KAA6318075.1"/>
    <property type="molecule type" value="Genomic_DNA"/>
</dbReference>
<evidence type="ECO:0000259" key="2">
    <source>
        <dbReference type="PROSITE" id="PS50085"/>
    </source>
</evidence>
<dbReference type="OrthoDB" id="2499658at2759"/>
<dbReference type="GO" id="GO:0051056">
    <property type="term" value="P:regulation of small GTPase mediated signal transduction"/>
    <property type="evidence" value="ECO:0007669"/>
    <property type="project" value="InterPro"/>
</dbReference>
<feature type="non-terminal residue" evidence="3">
    <location>
        <position position="137"/>
    </location>
</feature>
<evidence type="ECO:0000313" key="3">
    <source>
        <dbReference type="EMBL" id="KAA6318075.1"/>
    </source>
</evidence>
<reference evidence="3 4" key="1">
    <citation type="submission" date="2019-03" db="EMBL/GenBank/DDBJ databases">
        <title>Single cell metagenomics reveals metabolic interactions within the superorganism composed of flagellate Streblomastix strix and complex community of Bacteroidetes bacteria on its surface.</title>
        <authorList>
            <person name="Treitli S.C."/>
            <person name="Kolisko M."/>
            <person name="Husnik F."/>
            <person name="Keeling P."/>
            <person name="Hampl V."/>
        </authorList>
    </citation>
    <scope>NUCLEOTIDE SEQUENCE [LARGE SCALE GENOMIC DNA]</scope>
    <source>
        <strain evidence="3">ST1C</strain>
    </source>
</reference>
<dbReference type="Gene3D" id="3.40.50.11210">
    <property type="entry name" value="Rap/Ran-GAP"/>
    <property type="match status" value="1"/>
</dbReference>
<comment type="caution">
    <text evidence="3">The sequence shown here is derived from an EMBL/GenBank/DDBJ whole genome shotgun (WGS) entry which is preliminary data.</text>
</comment>
<dbReference type="InterPro" id="IPR000331">
    <property type="entry name" value="Rap/Ran_GAP_dom"/>
</dbReference>
<dbReference type="Proteomes" id="UP000324800">
    <property type="component" value="Unassembled WGS sequence"/>
</dbReference>
<dbReference type="PROSITE" id="PS50085">
    <property type="entry name" value="RAPGAP"/>
    <property type="match status" value="1"/>
</dbReference>
<protein>
    <submittedName>
        <fullName evidence="3">Putative signal induced proliferation associated 1</fullName>
    </submittedName>
</protein>
<proteinExistence type="predicted"/>
<dbReference type="AlphaFoldDB" id="A0A5J4Q8I5"/>
<evidence type="ECO:0000256" key="1">
    <source>
        <dbReference type="ARBA" id="ARBA00022468"/>
    </source>
</evidence>
<keyword evidence="1" id="KW-0343">GTPase activation</keyword>
<dbReference type="GO" id="GO:0005096">
    <property type="term" value="F:GTPase activator activity"/>
    <property type="evidence" value="ECO:0007669"/>
    <property type="project" value="UniProtKB-KW"/>
</dbReference>
<gene>
    <name evidence="3" type="ORF">EZS28_054995</name>
</gene>
<organism evidence="3 4">
    <name type="scientific">Streblomastix strix</name>
    <dbReference type="NCBI Taxonomy" id="222440"/>
    <lineage>
        <taxon>Eukaryota</taxon>
        <taxon>Metamonada</taxon>
        <taxon>Preaxostyla</taxon>
        <taxon>Oxymonadida</taxon>
        <taxon>Streblomastigidae</taxon>
        <taxon>Streblomastix</taxon>
    </lineage>
</organism>
<sequence>MKVGVLLYDGGQTHETSMLSNKDGSAEFNQFLNFIGCRIQLQGFDGYSGDLDVSGVESNNGHKCECMQHVSTLLNYMANKNQQIDGKRYIVNDNVVIVFQQPGAEPYKCDTIISEPNHAIINVTPIKKQEALMEDQE</sequence>
<dbReference type="Pfam" id="PF02145">
    <property type="entry name" value="Rap_GAP"/>
    <property type="match status" value="1"/>
</dbReference>
<dbReference type="SUPFAM" id="SSF111347">
    <property type="entry name" value="Rap/Ran-GAP"/>
    <property type="match status" value="1"/>
</dbReference>
<evidence type="ECO:0000313" key="4">
    <source>
        <dbReference type="Proteomes" id="UP000324800"/>
    </source>
</evidence>